<dbReference type="EMBL" id="AP023368">
    <property type="protein sequence ID" value="BCK00861.1"/>
    <property type="molecule type" value="Genomic_DNA"/>
</dbReference>
<feature type="coiled-coil region" evidence="1">
    <location>
        <begin position="27"/>
        <end position="82"/>
    </location>
</feature>
<organism evidence="3 4">
    <name type="scientific">Anaerocolumna chitinilytica</name>
    <dbReference type="NCBI Taxonomy" id="1727145"/>
    <lineage>
        <taxon>Bacteria</taxon>
        <taxon>Bacillati</taxon>
        <taxon>Bacillota</taxon>
        <taxon>Clostridia</taxon>
        <taxon>Lachnospirales</taxon>
        <taxon>Lachnospiraceae</taxon>
        <taxon>Anaerocolumna</taxon>
    </lineage>
</organism>
<evidence type="ECO:0000256" key="1">
    <source>
        <dbReference type="SAM" id="Coils"/>
    </source>
</evidence>
<dbReference type="KEGG" id="acht:bsdcttw_39010"/>
<dbReference type="PANTHER" id="PTHR38812">
    <property type="entry name" value="MU-LIKE PROPHAGE FLUMU PROTEIN GP42"/>
    <property type="match status" value="1"/>
</dbReference>
<keyword evidence="1" id="KW-0175">Coiled coil</keyword>
<keyword evidence="4" id="KW-1185">Reference proteome</keyword>
<evidence type="ECO:0000313" key="4">
    <source>
        <dbReference type="Proteomes" id="UP000515703"/>
    </source>
</evidence>
<proteinExistence type="predicted"/>
<reference evidence="3 4" key="2">
    <citation type="submission" date="2020-08" db="EMBL/GenBank/DDBJ databases">
        <authorList>
            <person name="Ueki A."/>
            <person name="Tonouchi A."/>
        </authorList>
    </citation>
    <scope>NUCLEOTIDE SEQUENCE [LARGE SCALE GENOMIC DNA]</scope>
    <source>
        <strain evidence="3 4">CTTW</strain>
    </source>
</reference>
<dbReference type="PANTHER" id="PTHR38812:SF2">
    <property type="entry name" value="MU-LIKE PROPHAGE FLUMU PROTEIN GP42"/>
    <property type="match status" value="1"/>
</dbReference>
<dbReference type="Pfam" id="PF20155">
    <property type="entry name" value="TMP_3"/>
    <property type="match status" value="1"/>
</dbReference>
<accession>A0A7I8DR12</accession>
<dbReference type="AlphaFoldDB" id="A0A7I8DR12"/>
<protein>
    <recommendedName>
        <fullName evidence="2">Tape measure protein N-terminal domain-containing protein</fullName>
    </recommendedName>
</protein>
<dbReference type="InterPro" id="IPR053058">
    <property type="entry name" value="Mulikevirus_tape_measure"/>
</dbReference>
<evidence type="ECO:0000259" key="2">
    <source>
        <dbReference type="Pfam" id="PF20155"/>
    </source>
</evidence>
<name>A0A7I8DR12_9FIRM</name>
<feature type="domain" description="Tape measure protein N-terminal" evidence="2">
    <location>
        <begin position="256"/>
        <end position="428"/>
    </location>
</feature>
<dbReference type="NCBIfam" id="TIGR02675">
    <property type="entry name" value="tape_meas_nterm"/>
    <property type="match status" value="1"/>
</dbReference>
<sequence>MAQDDNGIKIGSEDDYSKALTTMKDSNKRFGNDIAGLQNKLTELNKTKATLKVDTDKAKNALDAAEKNFKKTRNSANQLNLELASAKYETARRNLSLVSDSANETEKSMAHLTNTLSKSESRVKSAKSLLNGAVESYASAGVEAFVGGTINMATTYAGSAFGSEGGTITNNVLSMGAMGAAIGTSIAPGIGTAIGALGGALFGYFQAKTQIFESEDKAFKSYYEDLYNNVLKSQEKSLANGSATAASRETDELPFSTILGGEDKADNFLGSLTDFAKKTPYNYDELTSISRNLLSNGYKQEDILPLLQNIGDAGAALGMSKKDISDVTMAIAQLQTAGAVTTEELDSLSDRGIDVWSYMAEAFGSTKDNIEKSKEEVKKMVSEGLIPGQEAAEKIADALGTEFSGNMDKQAHTYSGLSENLKESQDDLDSAMGEGYNSTREGGMQKQIDWLSGDSGAEMKEAYNQIGQWKASLENLSEQYQRDAINSVMTGTIANSYEGSDQSGALARLAEEYKNAKADYDKYTKLGDKENAQKSGATMGRVISEAQAIGTNEYNASDDAQIALDSNMDLAENIKNDSASQEEYWKAGYDMGEQFTLGLKSRVDEGIAFNTPQVVNGSAITYLNGNSTSSSPKFEKYAGPVSVNGTSYSSNAYGLSYVPYNNYPALLHEGERVLTASENRSLKTTNPITITGNNFNIRKESDITKTAQEIAKLINQAYALAP</sequence>
<gene>
    <name evidence="3" type="ORF">bsdcttw_39010</name>
</gene>
<dbReference type="InterPro" id="IPR013491">
    <property type="entry name" value="Tape_meas_N"/>
</dbReference>
<dbReference type="SUPFAM" id="SSF57997">
    <property type="entry name" value="Tropomyosin"/>
    <property type="match status" value="1"/>
</dbReference>
<reference evidence="3 4" key="1">
    <citation type="submission" date="2020-08" db="EMBL/GenBank/DDBJ databases">
        <title>Draft genome sequencing of an Anaerocolumna strain isolated from anoxic soil subjected to BSD treatment.</title>
        <authorList>
            <person name="Uek A."/>
            <person name="Tonouchi A."/>
        </authorList>
    </citation>
    <scope>NUCLEOTIDE SEQUENCE [LARGE SCALE GENOMIC DNA]</scope>
    <source>
        <strain evidence="3 4">CTTW</strain>
    </source>
</reference>
<evidence type="ECO:0000313" key="3">
    <source>
        <dbReference type="EMBL" id="BCK00861.1"/>
    </source>
</evidence>
<dbReference type="Proteomes" id="UP000515703">
    <property type="component" value="Chromosome"/>
</dbReference>
<dbReference type="RefSeq" id="WP_185256491.1">
    <property type="nucleotide sequence ID" value="NZ_AP023368.1"/>
</dbReference>